<dbReference type="SMART" id="SM00331">
    <property type="entry name" value="PP2C_SIG"/>
    <property type="match status" value="1"/>
</dbReference>
<comment type="caution">
    <text evidence="5">The sequence shown here is derived from an EMBL/GenBank/DDBJ whole genome shotgun (WGS) entry which is preliminary data.</text>
</comment>
<evidence type="ECO:0000313" key="5">
    <source>
        <dbReference type="EMBL" id="PTN01901.1"/>
    </source>
</evidence>
<feature type="coiled-coil region" evidence="3">
    <location>
        <begin position="136"/>
        <end position="174"/>
    </location>
</feature>
<dbReference type="CDD" id="cd00156">
    <property type="entry name" value="REC"/>
    <property type="match status" value="1"/>
</dbReference>
<keyword evidence="6" id="KW-1185">Reference proteome</keyword>
<organism evidence="5 6">
    <name type="scientific">Rhodovulum imhoffii</name>
    <dbReference type="NCBI Taxonomy" id="365340"/>
    <lineage>
        <taxon>Bacteria</taxon>
        <taxon>Pseudomonadati</taxon>
        <taxon>Pseudomonadota</taxon>
        <taxon>Alphaproteobacteria</taxon>
        <taxon>Rhodobacterales</taxon>
        <taxon>Paracoccaceae</taxon>
        <taxon>Rhodovulum</taxon>
    </lineage>
</organism>
<dbReference type="SUPFAM" id="SSF81606">
    <property type="entry name" value="PP2C-like"/>
    <property type="match status" value="1"/>
</dbReference>
<dbReference type="PANTHER" id="PTHR43156:SF2">
    <property type="entry name" value="STAGE II SPORULATION PROTEIN E"/>
    <property type="match status" value="1"/>
</dbReference>
<dbReference type="Proteomes" id="UP000243859">
    <property type="component" value="Unassembled WGS sequence"/>
</dbReference>
<dbReference type="Gene3D" id="3.60.40.10">
    <property type="entry name" value="PPM-type phosphatase domain"/>
    <property type="match status" value="1"/>
</dbReference>
<dbReference type="InterPro" id="IPR011006">
    <property type="entry name" value="CheY-like_superfamily"/>
</dbReference>
<protein>
    <submittedName>
        <fullName evidence="5">Sigma-B regulation protein RsbU (Phosphoserine phosphatase)</fullName>
    </submittedName>
</protein>
<gene>
    <name evidence="5" type="ORF">C8N32_10925</name>
</gene>
<evidence type="ECO:0000259" key="4">
    <source>
        <dbReference type="PROSITE" id="PS50110"/>
    </source>
</evidence>
<dbReference type="PROSITE" id="PS50110">
    <property type="entry name" value="RESPONSE_REGULATORY"/>
    <property type="match status" value="1"/>
</dbReference>
<keyword evidence="1" id="KW-0378">Hydrolase</keyword>
<dbReference type="InterPro" id="IPR001789">
    <property type="entry name" value="Sig_transdc_resp-reg_receiver"/>
</dbReference>
<evidence type="ECO:0000313" key="6">
    <source>
        <dbReference type="Proteomes" id="UP000243859"/>
    </source>
</evidence>
<dbReference type="Gene3D" id="3.40.50.2300">
    <property type="match status" value="1"/>
</dbReference>
<name>A0A2T5BRK7_9RHOB</name>
<dbReference type="InterPro" id="IPR052016">
    <property type="entry name" value="Bact_Sigma-Reg"/>
</dbReference>
<evidence type="ECO:0000256" key="2">
    <source>
        <dbReference type="PROSITE-ProRule" id="PRU00169"/>
    </source>
</evidence>
<dbReference type="InterPro" id="IPR036457">
    <property type="entry name" value="PPM-type-like_dom_sf"/>
</dbReference>
<keyword evidence="3" id="KW-0175">Coiled coil</keyword>
<dbReference type="Pfam" id="PF07228">
    <property type="entry name" value="SpoIIE"/>
    <property type="match status" value="1"/>
</dbReference>
<dbReference type="AlphaFoldDB" id="A0A2T5BRK7"/>
<evidence type="ECO:0000256" key="1">
    <source>
        <dbReference type="ARBA" id="ARBA00022801"/>
    </source>
</evidence>
<accession>A0A2T5BRK7</accession>
<dbReference type="GO" id="GO:0016791">
    <property type="term" value="F:phosphatase activity"/>
    <property type="evidence" value="ECO:0007669"/>
    <property type="project" value="TreeGrafter"/>
</dbReference>
<dbReference type="SMART" id="SM00448">
    <property type="entry name" value="REC"/>
    <property type="match status" value="1"/>
</dbReference>
<feature type="domain" description="Response regulatory" evidence="4">
    <location>
        <begin position="18"/>
        <end position="134"/>
    </location>
</feature>
<proteinExistence type="predicted"/>
<dbReference type="GO" id="GO:0000160">
    <property type="term" value="P:phosphorelay signal transduction system"/>
    <property type="evidence" value="ECO:0007669"/>
    <property type="project" value="InterPro"/>
</dbReference>
<dbReference type="PANTHER" id="PTHR43156">
    <property type="entry name" value="STAGE II SPORULATION PROTEIN E-RELATED"/>
    <property type="match status" value="1"/>
</dbReference>
<dbReference type="SUPFAM" id="SSF52172">
    <property type="entry name" value="CheY-like"/>
    <property type="match status" value="1"/>
</dbReference>
<keyword evidence="2" id="KW-0597">Phosphoprotein</keyword>
<dbReference type="Pfam" id="PF00072">
    <property type="entry name" value="Response_reg"/>
    <property type="match status" value="1"/>
</dbReference>
<feature type="modified residue" description="4-aspartylphosphate" evidence="2">
    <location>
        <position position="67"/>
    </location>
</feature>
<reference evidence="5 6" key="1">
    <citation type="submission" date="2018-04" db="EMBL/GenBank/DDBJ databases">
        <title>Genomic Encyclopedia of Archaeal and Bacterial Type Strains, Phase II (KMG-II): from individual species to whole genera.</title>
        <authorList>
            <person name="Goeker M."/>
        </authorList>
    </citation>
    <scope>NUCLEOTIDE SEQUENCE [LARGE SCALE GENOMIC DNA]</scope>
    <source>
        <strain evidence="5 6">DSM 18064</strain>
    </source>
</reference>
<dbReference type="EMBL" id="QAAA01000009">
    <property type="protein sequence ID" value="PTN01901.1"/>
    <property type="molecule type" value="Genomic_DNA"/>
</dbReference>
<dbReference type="InterPro" id="IPR001932">
    <property type="entry name" value="PPM-type_phosphatase-like_dom"/>
</dbReference>
<sequence length="421" mass="46095">MGQRFDVIGTFGGRGRGTVLLVDDSRMQRRILRALLERWGFAVYEAGGAAAALEICRATHVDIVISDWMMPGMTGLEFCRAFRDLPRENYGYFIVLTSKSEIGELVHGLEAGADDFLIKPVHANELRARIAGGERVLGMERELNHKNRQLQEALARLNGLYDSLNRDLLEARKLQQSLLRAPFQRFGGAQVSLLLRPSGHVGGDLVGCFPVGETRLGVFCVDVSGHGVTSALMAARLAALFSAGTPEHNIALAPDRSGRFRARPPDEVARAINRLLLQDKDNDIYITLLLAYIHLQSGRLSFVQAGHPPPVVQRRCGEVECLGEGGLPVGLLEEADFECCETILRPGERLLIVSDGVTECADPQGRQVDIAGLARVMRQNAKARGPDFLSRLERTLEDHAAGEPLRDDISAVLLERDAPPA</sequence>
<evidence type="ECO:0000256" key="3">
    <source>
        <dbReference type="SAM" id="Coils"/>
    </source>
</evidence>